<dbReference type="OrthoDB" id="4537149at2"/>
<dbReference type="InterPro" id="IPR008538">
    <property type="entry name" value="Uma2"/>
</dbReference>
<dbReference type="PANTHER" id="PTHR35400">
    <property type="entry name" value="SLR1083 PROTEIN"/>
    <property type="match status" value="1"/>
</dbReference>
<keyword evidence="2" id="KW-0378">Hydrolase</keyword>
<dbReference type="RefSeq" id="WP_143941397.1">
    <property type="nucleotide sequence ID" value="NZ_VKLS01000038.1"/>
</dbReference>
<dbReference type="InterPro" id="IPR012296">
    <property type="entry name" value="Nuclease_put_TT1808"/>
</dbReference>
<name>A0A553ZPE7_9ACTN</name>
<dbReference type="Pfam" id="PF05685">
    <property type="entry name" value="Uma2"/>
    <property type="match status" value="1"/>
</dbReference>
<comment type="caution">
    <text evidence="2">The sequence shown here is derived from an EMBL/GenBank/DDBJ whole genome shotgun (WGS) entry which is preliminary data.</text>
</comment>
<dbReference type="Gene3D" id="3.90.1570.10">
    <property type="entry name" value="tt1808, chain A"/>
    <property type="match status" value="1"/>
</dbReference>
<reference evidence="2 3" key="1">
    <citation type="submission" date="2019-07" db="EMBL/GenBank/DDBJ databases">
        <title>Draft genome for Streptomyces benahoarensis MZ03-48.</title>
        <authorList>
            <person name="Gonzalez-Pimentel J.L."/>
        </authorList>
    </citation>
    <scope>NUCLEOTIDE SEQUENCE [LARGE SCALE GENOMIC DNA]</scope>
    <source>
        <strain evidence="2 3">MZ03-48</strain>
    </source>
</reference>
<organism evidence="2 3">
    <name type="scientific">Streptomyces benahoarensis</name>
    <dbReference type="NCBI Taxonomy" id="2595054"/>
    <lineage>
        <taxon>Bacteria</taxon>
        <taxon>Bacillati</taxon>
        <taxon>Actinomycetota</taxon>
        <taxon>Actinomycetes</taxon>
        <taxon>Kitasatosporales</taxon>
        <taxon>Streptomycetaceae</taxon>
        <taxon>Streptomyces</taxon>
    </lineage>
</organism>
<keyword evidence="3" id="KW-1185">Reference proteome</keyword>
<gene>
    <name evidence="2" type="ORF">FNZ23_05985</name>
</gene>
<dbReference type="SUPFAM" id="SSF52980">
    <property type="entry name" value="Restriction endonuclease-like"/>
    <property type="match status" value="1"/>
</dbReference>
<protein>
    <submittedName>
        <fullName evidence="2">Uma2 family endonuclease</fullName>
    </submittedName>
</protein>
<dbReference type="AlphaFoldDB" id="A0A553ZPE7"/>
<sequence>MSALTVDHTPDPGREWDDTVRIWEQTDAPEGCKVEIIEGIVTVSPPPDGMHNAIADELAESLYADKPKEWGIYQTLGVAVPSREGLYIPDLVVAPKQLVRSDSGGCLPAAACELLVEITSRSNAAHDRISKAAGYARAGAPLYLLIDRWAPAGPTLTLFGEPKNGVYRTLSTVKFGEPLDLPEPFGLTLDTSSFLPD</sequence>
<evidence type="ECO:0000259" key="1">
    <source>
        <dbReference type="Pfam" id="PF05685"/>
    </source>
</evidence>
<evidence type="ECO:0000313" key="3">
    <source>
        <dbReference type="Proteomes" id="UP000320888"/>
    </source>
</evidence>
<feature type="domain" description="Putative restriction endonuclease" evidence="1">
    <location>
        <begin position="28"/>
        <end position="191"/>
    </location>
</feature>
<proteinExistence type="predicted"/>
<dbReference type="PANTHER" id="PTHR35400:SF3">
    <property type="entry name" value="SLL1072 PROTEIN"/>
    <property type="match status" value="1"/>
</dbReference>
<dbReference type="EMBL" id="VKLS01000038">
    <property type="protein sequence ID" value="TSB43166.1"/>
    <property type="molecule type" value="Genomic_DNA"/>
</dbReference>
<dbReference type="CDD" id="cd06260">
    <property type="entry name" value="DUF820-like"/>
    <property type="match status" value="1"/>
</dbReference>
<keyword evidence="2" id="KW-0255">Endonuclease</keyword>
<dbReference type="Proteomes" id="UP000320888">
    <property type="component" value="Unassembled WGS sequence"/>
</dbReference>
<evidence type="ECO:0000313" key="2">
    <source>
        <dbReference type="EMBL" id="TSB43166.1"/>
    </source>
</evidence>
<keyword evidence="2" id="KW-0540">Nuclease</keyword>
<dbReference type="InterPro" id="IPR011335">
    <property type="entry name" value="Restrct_endonuc-II-like"/>
</dbReference>
<accession>A0A553ZPE7</accession>
<dbReference type="GO" id="GO:0004519">
    <property type="term" value="F:endonuclease activity"/>
    <property type="evidence" value="ECO:0007669"/>
    <property type="project" value="UniProtKB-KW"/>
</dbReference>